<feature type="compositionally biased region" description="Acidic residues" evidence="2">
    <location>
        <begin position="552"/>
        <end position="567"/>
    </location>
</feature>
<feature type="compositionally biased region" description="Polar residues" evidence="2">
    <location>
        <begin position="354"/>
        <end position="389"/>
    </location>
</feature>
<evidence type="ECO:0000256" key="1">
    <source>
        <dbReference type="SAM" id="Coils"/>
    </source>
</evidence>
<feature type="compositionally biased region" description="Polar residues" evidence="2">
    <location>
        <begin position="973"/>
        <end position="987"/>
    </location>
</feature>
<feature type="region of interest" description="Disordered" evidence="2">
    <location>
        <begin position="645"/>
        <end position="674"/>
    </location>
</feature>
<feature type="compositionally biased region" description="Polar residues" evidence="2">
    <location>
        <begin position="807"/>
        <end position="826"/>
    </location>
</feature>
<feature type="compositionally biased region" description="Polar residues" evidence="2">
    <location>
        <begin position="283"/>
        <end position="299"/>
    </location>
</feature>
<feature type="compositionally biased region" description="Polar residues" evidence="2">
    <location>
        <begin position="484"/>
        <end position="507"/>
    </location>
</feature>
<dbReference type="GO" id="GO:0005634">
    <property type="term" value="C:nucleus"/>
    <property type="evidence" value="ECO:0007669"/>
    <property type="project" value="TreeGrafter"/>
</dbReference>
<proteinExistence type="predicted"/>
<gene>
    <name evidence="4" type="ORF">EJ04DRAFT_516549</name>
</gene>
<feature type="compositionally biased region" description="Pro residues" evidence="2">
    <location>
        <begin position="207"/>
        <end position="217"/>
    </location>
</feature>
<feature type="compositionally biased region" description="Pro residues" evidence="2">
    <location>
        <begin position="71"/>
        <end position="81"/>
    </location>
</feature>
<dbReference type="Proteomes" id="UP000799444">
    <property type="component" value="Unassembled WGS sequence"/>
</dbReference>
<protein>
    <recommendedName>
        <fullName evidence="3">Putative zinc-finger domain-containing protein</fullName>
    </recommendedName>
</protein>
<feature type="domain" description="Putative zinc-finger" evidence="3">
    <location>
        <begin position="1141"/>
        <end position="1162"/>
    </location>
</feature>
<name>A0A9P4QLG4_9PLEO</name>
<feature type="compositionally biased region" description="Low complexity" evidence="2">
    <location>
        <begin position="1028"/>
        <end position="1054"/>
    </location>
</feature>
<feature type="compositionally biased region" description="Basic and acidic residues" evidence="2">
    <location>
        <begin position="398"/>
        <end position="422"/>
    </location>
</feature>
<feature type="region of interest" description="Disordered" evidence="2">
    <location>
        <begin position="265"/>
        <end position="629"/>
    </location>
</feature>
<dbReference type="EMBL" id="ML996277">
    <property type="protein sequence ID" value="KAF2728510.1"/>
    <property type="molecule type" value="Genomic_DNA"/>
</dbReference>
<dbReference type="AlphaFoldDB" id="A0A9P4QLG4"/>
<dbReference type="PANTHER" id="PTHR21563:SF3">
    <property type="entry name" value="ZINC FINGER C3H1 DOMAIN-CONTAINING PROTEIN"/>
    <property type="match status" value="1"/>
</dbReference>
<keyword evidence="1" id="KW-0175">Coiled coil</keyword>
<feature type="compositionally biased region" description="Polar residues" evidence="2">
    <location>
        <begin position="439"/>
        <end position="476"/>
    </location>
</feature>
<sequence length="1233" mass="131189">MANYSQHPPYGLPFPPPPPQAQPPPHQSPAAPPDQRQSSVAENFHFNGGLPGLNLQQFAQNIPPHHQYQYWPPPPPPPAPPSSSYAQPPFPPPFLTPNGVLPPPPPPAFFPPVPQLPAHNAPTPAQPSAAPFQPIRLAEMLESEKEDGEVSDTGPVSVSPTGKQKAQLAPARSVPGLTFDGPSNGRGGNGRMGSHSGPPAGNLDARGPPPHQQPPPGVDNLSQQRELAKEFIALLHQHQIGYSALAAEGLDLGMLNAMFSSMNLPSQPTHSQTTIETPERSGAATNGMSLSGSTSNDIHTQPKAPPAIKTNVKPTASSKSVPSPLERSQPRDRASYIALLQASRTKTGPAPAQATASQQVSKTLSPQLPSGAATPTGQPSGTAPGTPSSGLAAGATNPKERALEDEKVRKTELARQRLEAFKAKRAASAALQAQKSAANSTPALSPVPTNDSQMVNQTAQSASSDPHPLPTQSFSNIPGLFMSSPASATQALSRQAKTPQLDPTNAGTVRKRPLASDFDEITTPRSSAAFHDRSFGQSPHGQNADSMIIQVSEDEGSEMDLDDDQDIQPERNGVSSLGHKQTGQQHGAPNVPPLSSAPSRSASARPTSALGTPPNGTASVRDTMEHLQSHEAKINMMKRQIEAMENKKKSIASKLPQSTSSGSSTSPNGQGLAQQVSAPEYTLHPRVLQASPAMIDRTPIGSSWRKRRRVEIGSTLDTLSAEMEASKNRLVQLTQQKDALEQELMRLDMNIDTPPDTNPETGTGAVTSRIETKNAGQSEFSELDENMAEAELSGATVVQLGTKDPVAQSSTTTSRWDSAARNSMFATQPPPNELPVDGLTRLSEMQSQQVSTPSPIEDYVPPEPETYTARGAESALPAPAGNTEHYNRAATPVDDEEDFYSPAPHASIGPERVSEAPIASKTDGQSPSEEGEVIMSESAESPEEEEYEPSEHDFAIDAAVPAAEEVAMELESPTVSSHQSISSTPWNEEQLYEPREPNQAEPLVPNIGPMHQVDSAGDQSLGDDDLGGMDISSSSDESDSGSSSSAVDNSISISKHSPGLSAAAAEDLSVEAQSQSDAPRSGLLTEQSPVEPAPTNARFVPYESPLRMFKSYRYHPNYSQDVAGGFLSTSYSHQIDPDKPICPYEAAGDVCNDAQCGGQHFKDMSITGDKLLVQLGTANPGKTPEEKHQWNAGLRLVLKELRQKNIKNPNGIAQEISRYRRQFLNDDTRVINL</sequence>
<feature type="compositionally biased region" description="Polar residues" evidence="2">
    <location>
        <begin position="312"/>
        <end position="321"/>
    </location>
</feature>
<feature type="compositionally biased region" description="Pro residues" evidence="2">
    <location>
        <begin position="10"/>
        <end position="32"/>
    </location>
</feature>
<feature type="compositionally biased region" description="Polar residues" evidence="2">
    <location>
        <begin position="154"/>
        <end position="164"/>
    </location>
</feature>
<feature type="compositionally biased region" description="Low complexity" evidence="2">
    <location>
        <begin position="593"/>
        <end position="610"/>
    </location>
</feature>
<dbReference type="GO" id="GO:0000178">
    <property type="term" value="C:exosome (RNase complex)"/>
    <property type="evidence" value="ECO:0007669"/>
    <property type="project" value="TreeGrafter"/>
</dbReference>
<dbReference type="Pfam" id="PF10650">
    <property type="entry name" value="zf-C3H1"/>
    <property type="match status" value="1"/>
</dbReference>
<dbReference type="OrthoDB" id="1922977at2759"/>
<evidence type="ECO:0000259" key="3">
    <source>
        <dbReference type="Pfam" id="PF10650"/>
    </source>
</evidence>
<evidence type="ECO:0000256" key="2">
    <source>
        <dbReference type="SAM" id="MobiDB-lite"/>
    </source>
</evidence>
<feature type="compositionally biased region" description="Polar residues" evidence="2">
    <location>
        <begin position="573"/>
        <end position="587"/>
    </location>
</feature>
<feature type="compositionally biased region" description="Polar residues" evidence="2">
    <location>
        <begin position="843"/>
        <end position="854"/>
    </location>
</feature>
<feature type="compositionally biased region" description="Polar residues" evidence="2">
    <location>
        <begin position="1071"/>
        <end position="1088"/>
    </location>
</feature>
<dbReference type="PANTHER" id="PTHR21563">
    <property type="entry name" value="ZINC FINGER C3H1 DOMAIN-CONTAINING PROTEIN"/>
    <property type="match status" value="1"/>
</dbReference>
<dbReference type="InterPro" id="IPR019607">
    <property type="entry name" value="Putative_zinc-finger_domain"/>
</dbReference>
<comment type="caution">
    <text evidence="4">The sequence shown here is derived from an EMBL/GenBank/DDBJ whole genome shotgun (WGS) entry which is preliminary data.</text>
</comment>
<organism evidence="4 5">
    <name type="scientific">Polyplosphaeria fusca</name>
    <dbReference type="NCBI Taxonomy" id="682080"/>
    <lineage>
        <taxon>Eukaryota</taxon>
        <taxon>Fungi</taxon>
        <taxon>Dikarya</taxon>
        <taxon>Ascomycota</taxon>
        <taxon>Pezizomycotina</taxon>
        <taxon>Dothideomycetes</taxon>
        <taxon>Pleosporomycetidae</taxon>
        <taxon>Pleosporales</taxon>
        <taxon>Tetraplosphaeriaceae</taxon>
        <taxon>Polyplosphaeria</taxon>
    </lineage>
</organism>
<feature type="compositionally biased region" description="Pro residues" evidence="2">
    <location>
        <begin position="88"/>
        <end position="115"/>
    </location>
</feature>
<feature type="compositionally biased region" description="Low complexity" evidence="2">
    <location>
        <begin position="426"/>
        <end position="438"/>
    </location>
</feature>
<accession>A0A9P4QLG4</accession>
<feature type="region of interest" description="Disordered" evidence="2">
    <location>
        <begin position="801"/>
        <end position="1098"/>
    </location>
</feature>
<feature type="compositionally biased region" description="Low complexity" evidence="2">
    <location>
        <begin position="956"/>
        <end position="971"/>
    </location>
</feature>
<dbReference type="InterPro" id="IPR039278">
    <property type="entry name" value="Red1"/>
</dbReference>
<keyword evidence="5" id="KW-1185">Reference proteome</keyword>
<feature type="compositionally biased region" description="Polar residues" evidence="2">
    <location>
        <begin position="265"/>
        <end position="276"/>
    </location>
</feature>
<feature type="coiled-coil region" evidence="1">
    <location>
        <begin position="716"/>
        <end position="750"/>
    </location>
</feature>
<evidence type="ECO:0000313" key="5">
    <source>
        <dbReference type="Proteomes" id="UP000799444"/>
    </source>
</evidence>
<feature type="compositionally biased region" description="Polar residues" evidence="2">
    <location>
        <begin position="535"/>
        <end position="545"/>
    </location>
</feature>
<feature type="region of interest" description="Disordered" evidence="2">
    <location>
        <begin position="1"/>
        <end position="224"/>
    </location>
</feature>
<evidence type="ECO:0000313" key="4">
    <source>
        <dbReference type="EMBL" id="KAF2728510.1"/>
    </source>
</evidence>
<reference evidence="4" key="1">
    <citation type="journal article" date="2020" name="Stud. Mycol.">
        <title>101 Dothideomycetes genomes: a test case for predicting lifestyles and emergence of pathogens.</title>
        <authorList>
            <person name="Haridas S."/>
            <person name="Albert R."/>
            <person name="Binder M."/>
            <person name="Bloem J."/>
            <person name="Labutti K."/>
            <person name="Salamov A."/>
            <person name="Andreopoulos B."/>
            <person name="Baker S."/>
            <person name="Barry K."/>
            <person name="Bills G."/>
            <person name="Bluhm B."/>
            <person name="Cannon C."/>
            <person name="Castanera R."/>
            <person name="Culley D."/>
            <person name="Daum C."/>
            <person name="Ezra D."/>
            <person name="Gonzalez J."/>
            <person name="Henrissat B."/>
            <person name="Kuo A."/>
            <person name="Liang C."/>
            <person name="Lipzen A."/>
            <person name="Lutzoni F."/>
            <person name="Magnuson J."/>
            <person name="Mondo S."/>
            <person name="Nolan M."/>
            <person name="Ohm R."/>
            <person name="Pangilinan J."/>
            <person name="Park H.-J."/>
            <person name="Ramirez L."/>
            <person name="Alfaro M."/>
            <person name="Sun H."/>
            <person name="Tritt A."/>
            <person name="Yoshinaga Y."/>
            <person name="Zwiers L.-H."/>
            <person name="Turgeon B."/>
            <person name="Goodwin S."/>
            <person name="Spatafora J."/>
            <person name="Crous P."/>
            <person name="Grigoriev I."/>
        </authorList>
    </citation>
    <scope>NUCLEOTIDE SEQUENCE</scope>
    <source>
        <strain evidence="4">CBS 125425</strain>
    </source>
</reference>